<dbReference type="NCBIfam" id="TIGR01865">
    <property type="entry name" value="cas_Csn1"/>
    <property type="match status" value="2"/>
</dbReference>
<comment type="caution">
    <text evidence="15">The sequence shown here is derived from an EMBL/GenBank/DDBJ whole genome shotgun (WGS) entry which is preliminary data.</text>
</comment>
<dbReference type="Gene3D" id="3.30.420.10">
    <property type="entry name" value="Ribonuclease H-like superfamily/Ribonuclease H"/>
    <property type="match status" value="2"/>
</dbReference>
<evidence type="ECO:0000256" key="4">
    <source>
        <dbReference type="ARBA" id="ARBA00022759"/>
    </source>
</evidence>
<organism evidence="15 16">
    <name type="scientific">Leeuwenhoekiella polynyae</name>
    <dbReference type="NCBI Taxonomy" id="1550906"/>
    <lineage>
        <taxon>Bacteria</taxon>
        <taxon>Pseudomonadati</taxon>
        <taxon>Bacteroidota</taxon>
        <taxon>Flavobacteriia</taxon>
        <taxon>Flavobacteriales</taxon>
        <taxon>Flavobacteriaceae</taxon>
        <taxon>Leeuwenhoekiella</taxon>
    </lineage>
</organism>
<keyword evidence="8" id="KW-0051">Antiviral defense</keyword>
<keyword evidence="9 12" id="KW-0238">DNA-binding</keyword>
<dbReference type="OrthoDB" id="9777169at2"/>
<keyword evidence="4 12" id="KW-0255">Endonuclease</keyword>
<evidence type="ECO:0000313" key="16">
    <source>
        <dbReference type="Proteomes" id="UP000289859"/>
    </source>
</evidence>
<evidence type="ECO:0000259" key="14">
    <source>
        <dbReference type="PROSITE" id="PS51749"/>
    </source>
</evidence>
<dbReference type="GO" id="GO:0051607">
    <property type="term" value="P:defense response to virus"/>
    <property type="evidence" value="ECO:0007669"/>
    <property type="project" value="UniProtKB-KW"/>
</dbReference>
<feature type="domain" description="HNH Cas9-type" evidence="14">
    <location>
        <begin position="733"/>
        <end position="891"/>
    </location>
</feature>
<keyword evidence="5 12" id="KW-0378">Hydrolase</keyword>
<dbReference type="GO" id="GO:0003723">
    <property type="term" value="F:RNA binding"/>
    <property type="evidence" value="ECO:0007669"/>
    <property type="project" value="UniProtKB-UniRule"/>
</dbReference>
<keyword evidence="3" id="KW-0479">Metal-binding</keyword>
<evidence type="ECO:0000256" key="7">
    <source>
        <dbReference type="ARBA" id="ARBA00022884"/>
    </source>
</evidence>
<evidence type="ECO:0000256" key="5">
    <source>
        <dbReference type="ARBA" id="ARBA00022801"/>
    </source>
</evidence>
<evidence type="ECO:0000256" key="6">
    <source>
        <dbReference type="ARBA" id="ARBA00022842"/>
    </source>
</evidence>
<keyword evidence="16" id="KW-1185">Reference proteome</keyword>
<evidence type="ECO:0000256" key="9">
    <source>
        <dbReference type="ARBA" id="ARBA00023125"/>
    </source>
</evidence>
<dbReference type="EMBL" id="QOVK01000011">
    <property type="protein sequence ID" value="RXG20345.1"/>
    <property type="molecule type" value="Genomic_DNA"/>
</dbReference>
<evidence type="ECO:0000256" key="2">
    <source>
        <dbReference type="ARBA" id="ARBA00022722"/>
    </source>
</evidence>
<evidence type="ECO:0000256" key="3">
    <source>
        <dbReference type="ARBA" id="ARBA00022723"/>
    </source>
</evidence>
<proteinExistence type="predicted"/>
<dbReference type="Pfam" id="PF13395">
    <property type="entry name" value="HNH_4"/>
    <property type="match status" value="1"/>
</dbReference>
<dbReference type="InterPro" id="IPR028629">
    <property type="entry name" value="Cas9"/>
</dbReference>
<dbReference type="PROSITE" id="PS51749">
    <property type="entry name" value="HNH_CAS9"/>
    <property type="match status" value="1"/>
</dbReference>
<dbReference type="InterPro" id="IPR003615">
    <property type="entry name" value="HNH_nuc"/>
</dbReference>
<dbReference type="GO" id="GO:0046872">
    <property type="term" value="F:metal ion binding"/>
    <property type="evidence" value="ECO:0007669"/>
    <property type="project" value="UniProtKB-KW"/>
</dbReference>
<dbReference type="RefSeq" id="WP_128765925.1">
    <property type="nucleotide sequence ID" value="NZ_JBHUOO010000016.1"/>
</dbReference>
<evidence type="ECO:0000256" key="10">
    <source>
        <dbReference type="ARBA" id="ARBA00023211"/>
    </source>
</evidence>
<evidence type="ECO:0000256" key="11">
    <source>
        <dbReference type="ARBA" id="ARBA00046380"/>
    </source>
</evidence>
<comment type="subunit">
    <text evidence="11">Monomer. Binds crRNA and tracrRNA.</text>
</comment>
<dbReference type="Proteomes" id="UP000289859">
    <property type="component" value="Unassembled WGS sequence"/>
</dbReference>
<keyword evidence="6" id="KW-0460">Magnesium</keyword>
<name>A0A4Q0P2A4_9FLAO</name>
<sequence>MCNLTLGIDLGTNSIGWAIRDTTENDNQIIKNGVLIFDKGVGEEKGIEFPKVKKRTESRGKRRNYQAEKYRKWELLEFLIQNEMCPLSIDELNEWRKYSKKDKRKYPQTEKFLNWLRFDFNGDGKPDFHLLGGDKHESYYLFRMKAVSEEEKDKKVLQENPQILGRVFYHLVQRRGFKGRDEEEAKTMLQGSKDGTTKGRNEISEYIDIYKSLGAALYHYQKEHSKNYEKVRIRQRYNLRKDYENELKEICRVQGLSDSDYKKLQKAIIWQRPLRTQKGLIGLCTYERNKRRAPISHPLYEEYRTWIFINNLKIEAPEGEALDAYLKEKIYPLFLKSGTDFKLKTILDRINKDGGKVHSKFADRPDTKVLSAKLLKKLEEVLGESWKEDFNWNAFFVREAQPSKKQDEVYTVEDIWHILFTFDNEEKLKEFASTKLGLSEEASTKFSKIKLQQGYASLSPSAIKKILPYLQKGFLYPKAVYMANLQKVLGTYEVSEDLINHFASEIDTIYENAATEKKLNNILNSLFRTELVLEGDYHLAEHEDLDDADLDLIKQKIIEILGEKTWSETDEITQKQHFDYVRKQYKQFLQKPLQAKKAGFIEQPRIHDQIFKYLQEHYPEQVPHENIKYLWHPSEQEKYPNASTYQEINLKSKTFFIKEAELDRFLHKNPDAEAEGISLELLGDPEPISKGFKNPMALKTLHKLKQLLNFLLHTQQIDKHTRIVVEIARELNNANYRKALEKWQSERERENESYKKRITEINKECNTSFDINNKSLIRKIRLWEEQDRKCLYTGEVINMCDVLNGEYYDIEHTIPASISFDSELKNLSLANKDFNNNIKGKKYPTQLDNYDDASTFNGKRIEPIIKNIESLFGKRTVYKKKVKKGGVEKEITVEKWAKIADLEKKLDGLKNLSYIDSKDAKDYKIQQRHLLKFKLDYLKQKLQTFTIEEYKASWRNSQLRDTQIMTKYAVPYLKTVFNRVEVQKGNVVNDFKEIYNVKLFGNKKDRTKHSHHAVDAAILTLIPKPTERDQILTKYNLAKDNGIARTYHEQPIDWKDFKTYYIKQIEEETLINNLKEQRTLTSTFKKVRKRGKIVKKENGKPIWAKGDTIRGQLHGESLYGAIKQAQRDEDNKIVFDDNKKMILEEEIKLVIRKPLTYAKDAASPGFKTLKEIEKVIVDRALFEMIQTQVDKAESFKNALEKGIYMLNKKGGKVNKIRHIRCFDRLKHSTAVRPHDHDFVSDKEYKQTTYAQNGENVFCLFYKGEVKGKEERAINVIGIFDLAKLDIKDEKDFYKIPLFNSINKKKTELPLYAVLKSGQKAIFYKENLEELKDLNEKELSNRMYKMYQFEQGKGGDKIKFKHHLISGANTEIVNGLPKGYKEASEYGCFDEQPLMRLTAGNWNFAIENQDFEMNLDGKVKF</sequence>
<evidence type="ECO:0000256" key="13">
    <source>
        <dbReference type="SAM" id="Coils"/>
    </source>
</evidence>
<dbReference type="GO" id="GO:0004519">
    <property type="term" value="F:endonuclease activity"/>
    <property type="evidence" value="ECO:0007669"/>
    <property type="project" value="UniProtKB-UniRule"/>
</dbReference>
<dbReference type="InterPro" id="IPR033114">
    <property type="entry name" value="HNH_CAS9"/>
</dbReference>
<keyword evidence="13" id="KW-0175">Coiled coil</keyword>
<evidence type="ECO:0000256" key="12">
    <source>
        <dbReference type="PROSITE-ProRule" id="PRU01085"/>
    </source>
</evidence>
<dbReference type="GO" id="GO:0016787">
    <property type="term" value="F:hydrolase activity"/>
    <property type="evidence" value="ECO:0007669"/>
    <property type="project" value="UniProtKB-KW"/>
</dbReference>
<reference evidence="15 16" key="1">
    <citation type="submission" date="2018-07" db="EMBL/GenBank/DDBJ databases">
        <title>Leeuwenhoekiella genomics.</title>
        <authorList>
            <person name="Tahon G."/>
            <person name="Willems A."/>
        </authorList>
    </citation>
    <scope>NUCLEOTIDE SEQUENCE [LARGE SCALE GENOMIC DNA]</scope>
    <source>
        <strain evidence="15 16">LMG 29608</strain>
    </source>
</reference>
<evidence type="ECO:0000256" key="1">
    <source>
        <dbReference type="ARBA" id="ARBA00001946"/>
    </source>
</evidence>
<protein>
    <submittedName>
        <fullName evidence="15">CRISPR-associated endonuclease Csn1</fullName>
    </submittedName>
</protein>
<evidence type="ECO:0000313" key="15">
    <source>
        <dbReference type="EMBL" id="RXG20345.1"/>
    </source>
</evidence>
<keyword evidence="2 12" id="KW-0540">Nuclease</keyword>
<keyword evidence="10" id="KW-0464">Manganese</keyword>
<evidence type="ECO:0000256" key="8">
    <source>
        <dbReference type="ARBA" id="ARBA00023118"/>
    </source>
</evidence>
<comment type="cofactor">
    <cofactor evidence="1">
        <name>Mg(2+)</name>
        <dbReference type="ChEBI" id="CHEBI:18420"/>
    </cofactor>
</comment>
<dbReference type="InterPro" id="IPR036397">
    <property type="entry name" value="RNaseH_sf"/>
</dbReference>
<keyword evidence="7" id="KW-0694">RNA-binding</keyword>
<gene>
    <name evidence="15" type="ORF">DSM02_2516</name>
</gene>
<feature type="coiled-coil region" evidence="13">
    <location>
        <begin position="733"/>
        <end position="764"/>
    </location>
</feature>
<dbReference type="GO" id="GO:0003677">
    <property type="term" value="F:DNA binding"/>
    <property type="evidence" value="ECO:0007669"/>
    <property type="project" value="UniProtKB-UniRule"/>
</dbReference>
<accession>A0A4Q0P2A4</accession>